<dbReference type="SUPFAM" id="SSF63418">
    <property type="entry name" value="MurE/MurF N-terminal domain"/>
    <property type="match status" value="1"/>
</dbReference>
<keyword evidence="2" id="KW-0436">Ligase</keyword>
<accession>A4N278</accession>
<reference evidence="2 3" key="1">
    <citation type="journal article" date="2007" name="Genome Biol.">
        <title>Characterization and modeling of the Haemophilus influenzae core and supragenomes based on the complete genomic sequences of Rd and 12 clinical nontypeable strains.</title>
        <authorList>
            <person name="Hogg J.S."/>
            <person name="Hu F.Z."/>
            <person name="Janto B."/>
            <person name="Boissy R."/>
            <person name="Hayes J."/>
            <person name="Keefe R."/>
            <person name="Post J.C."/>
            <person name="Ehrlich G.D."/>
        </authorList>
    </citation>
    <scope>NUCLEOTIDE SEQUENCE [LARGE SCALE GENOMIC DNA]</scope>
    <source>
        <strain evidence="2 3">R3021</strain>
    </source>
</reference>
<dbReference type="Pfam" id="PF01225">
    <property type="entry name" value="Mur_ligase"/>
    <property type="match status" value="1"/>
</dbReference>
<dbReference type="PANTHER" id="PTHR23135">
    <property type="entry name" value="MUR LIGASE FAMILY MEMBER"/>
    <property type="match status" value="1"/>
</dbReference>
<dbReference type="PANTHER" id="PTHR23135:SF4">
    <property type="entry name" value="UDP-N-ACETYLMURAMOYL-L-ALANYL-D-GLUTAMATE--2,6-DIAMINOPIMELATE LIGASE MURE HOMOLOG, CHLOROPLASTIC"/>
    <property type="match status" value="1"/>
</dbReference>
<evidence type="ECO:0000259" key="1">
    <source>
        <dbReference type="Pfam" id="PF01225"/>
    </source>
</evidence>
<evidence type="ECO:0000313" key="2">
    <source>
        <dbReference type="EMBL" id="EDJ91936.1"/>
    </source>
</evidence>
<name>A4N278_HAEIF</name>
<dbReference type="InterPro" id="IPR000713">
    <property type="entry name" value="Mur_ligase_N"/>
</dbReference>
<dbReference type="InterPro" id="IPR035911">
    <property type="entry name" value="MurE/MurF_N"/>
</dbReference>
<dbReference type="GO" id="GO:0008765">
    <property type="term" value="F:UDP-N-acetylmuramoylalanyl-D-glutamate-2,6-diaminopimelate ligase activity"/>
    <property type="evidence" value="ECO:0007669"/>
    <property type="project" value="UniProtKB-EC"/>
</dbReference>
<protein>
    <submittedName>
        <fullName evidence="2">UDP-N-acetylmuramoylalanyl-D-glutamate--2, 6-diaminopimelate ligase</fullName>
        <ecNumber evidence="2">6.3.2.13</ecNumber>
    </submittedName>
</protein>
<dbReference type="EC" id="6.3.2.13" evidence="2"/>
<dbReference type="Gene3D" id="3.40.1390.10">
    <property type="entry name" value="MurE/MurF, N-terminal domain"/>
    <property type="match status" value="1"/>
</dbReference>
<feature type="domain" description="Mur ligase N-terminal catalytic" evidence="1">
    <location>
        <begin position="19"/>
        <end position="96"/>
    </location>
</feature>
<organism evidence="2 3">
    <name type="scientific">Haemophilus influenzae R3021</name>
    <dbReference type="NCBI Taxonomy" id="375432"/>
    <lineage>
        <taxon>Bacteria</taxon>
        <taxon>Pseudomonadati</taxon>
        <taxon>Pseudomonadota</taxon>
        <taxon>Gammaproteobacteria</taxon>
        <taxon>Pasteurellales</taxon>
        <taxon>Pasteurellaceae</taxon>
        <taxon>Haemophilus</taxon>
    </lineage>
</organism>
<evidence type="ECO:0000313" key="3">
    <source>
        <dbReference type="Proteomes" id="UP000003798"/>
    </source>
</evidence>
<gene>
    <name evidence="2" type="primary">murE</name>
    <name evidence="2" type="ORF">CGSHi22421_09273</name>
</gene>
<sequence>MKKLTALFNLPELKNDIELHNMVLDSRKVKAGDLFVAIKGHQVDGNQFIDSALHSGASAVVSETELSSEHLTVAFIRNVPVVKYYQLARHLSSLADVFMIRPLKI</sequence>
<dbReference type="Proteomes" id="UP000003798">
    <property type="component" value="Unassembled WGS sequence"/>
</dbReference>
<dbReference type="EMBL" id="AAZE01000001">
    <property type="protein sequence ID" value="EDJ91936.1"/>
    <property type="molecule type" value="Genomic_DNA"/>
</dbReference>
<dbReference type="AlphaFoldDB" id="A4N278"/>
<proteinExistence type="predicted"/>